<dbReference type="RefSeq" id="WP_307472997.1">
    <property type="nucleotide sequence ID" value="NZ_JAUSUB010000004.1"/>
</dbReference>
<dbReference type="SUPFAM" id="SSF158379">
    <property type="entry name" value="YqgQ-like"/>
    <property type="match status" value="1"/>
</dbReference>
<dbReference type="Gene3D" id="1.10.287.760">
    <property type="entry name" value="YqgQ-like"/>
    <property type="match status" value="1"/>
</dbReference>
<protein>
    <submittedName>
        <fullName evidence="1">Uncharacterized protein YqgQ</fullName>
    </submittedName>
</protein>
<evidence type="ECO:0000313" key="1">
    <source>
        <dbReference type="EMBL" id="MDQ0269439.1"/>
    </source>
</evidence>
<reference evidence="1 2" key="1">
    <citation type="submission" date="2023-07" db="EMBL/GenBank/DDBJ databases">
        <title>Genomic Encyclopedia of Type Strains, Phase IV (KMG-IV): sequencing the most valuable type-strain genomes for metagenomic binning, comparative biology and taxonomic classification.</title>
        <authorList>
            <person name="Goeker M."/>
        </authorList>
    </citation>
    <scope>NUCLEOTIDE SEQUENCE [LARGE SCALE GENOMIC DNA]</scope>
    <source>
        <strain evidence="1 2">DSM 23494</strain>
    </source>
</reference>
<gene>
    <name evidence="1" type="ORF">J2S17_001310</name>
</gene>
<evidence type="ECO:0000313" key="2">
    <source>
        <dbReference type="Proteomes" id="UP001238088"/>
    </source>
</evidence>
<dbReference type="Proteomes" id="UP001238088">
    <property type="component" value="Unassembled WGS sequence"/>
</dbReference>
<keyword evidence="2" id="KW-1185">Reference proteome</keyword>
<proteinExistence type="predicted"/>
<dbReference type="InterPro" id="IPR023164">
    <property type="entry name" value="YqgQ-like_sf"/>
</dbReference>
<name>A0ABU0ADX3_9BACI</name>
<dbReference type="EMBL" id="JAUSUB010000004">
    <property type="protein sequence ID" value="MDQ0269439.1"/>
    <property type="molecule type" value="Genomic_DNA"/>
</dbReference>
<comment type="caution">
    <text evidence="1">The sequence shown here is derived from an EMBL/GenBank/DDBJ whole genome shotgun (WGS) entry which is preliminary data.</text>
</comment>
<dbReference type="InterPro" id="IPR009256">
    <property type="entry name" value="YqgQ-like"/>
</dbReference>
<sequence length="68" mass="8263">MKTVYDVQQLLKRFGAIIYMGNRLLDLEMMEKEIIEIYQARLIEPTVYRDAILLLRSEMQREKEKKKQ</sequence>
<organism evidence="1 2">
    <name type="scientific">Cytobacillus purgationiresistens</name>
    <dbReference type="NCBI Taxonomy" id="863449"/>
    <lineage>
        <taxon>Bacteria</taxon>
        <taxon>Bacillati</taxon>
        <taxon>Bacillota</taxon>
        <taxon>Bacilli</taxon>
        <taxon>Bacillales</taxon>
        <taxon>Bacillaceae</taxon>
        <taxon>Cytobacillus</taxon>
    </lineage>
</organism>
<dbReference type="Pfam" id="PF06014">
    <property type="entry name" value="YqgQ-like"/>
    <property type="match status" value="1"/>
</dbReference>
<accession>A0ABU0ADX3</accession>